<name>U6LKP3_9EIME</name>
<dbReference type="VEuPathDB" id="ToxoDB:EBH_0082090"/>
<keyword evidence="4" id="KW-0175">Coiled coil</keyword>
<dbReference type="AlphaFoldDB" id="U6LKP3"/>
<evidence type="ECO:0000256" key="3">
    <source>
        <dbReference type="ARBA" id="ARBA00022917"/>
    </source>
</evidence>
<accession>U6LKP3</accession>
<dbReference type="Pfam" id="PF02854">
    <property type="entry name" value="MIF4G"/>
    <property type="match status" value="1"/>
</dbReference>
<dbReference type="GO" id="GO:0003743">
    <property type="term" value="F:translation initiation factor activity"/>
    <property type="evidence" value="ECO:0007669"/>
    <property type="project" value="UniProtKB-KW"/>
</dbReference>
<feature type="compositionally biased region" description="Low complexity" evidence="5">
    <location>
        <begin position="315"/>
        <end position="406"/>
    </location>
</feature>
<protein>
    <submittedName>
        <fullName evidence="7">MIF4G domain-containing protein, related</fullName>
    </submittedName>
</protein>
<evidence type="ECO:0000256" key="1">
    <source>
        <dbReference type="ARBA" id="ARBA00005775"/>
    </source>
</evidence>
<evidence type="ECO:0000256" key="5">
    <source>
        <dbReference type="SAM" id="MobiDB-lite"/>
    </source>
</evidence>
<dbReference type="SUPFAM" id="SSF48371">
    <property type="entry name" value="ARM repeat"/>
    <property type="match status" value="1"/>
</dbReference>
<keyword evidence="2" id="KW-0396">Initiation factor</keyword>
<organism evidence="7 8">
    <name type="scientific">Eimeria brunetti</name>
    <dbReference type="NCBI Taxonomy" id="51314"/>
    <lineage>
        <taxon>Eukaryota</taxon>
        <taxon>Sar</taxon>
        <taxon>Alveolata</taxon>
        <taxon>Apicomplexa</taxon>
        <taxon>Conoidasida</taxon>
        <taxon>Coccidia</taxon>
        <taxon>Eucoccidiorida</taxon>
        <taxon>Eimeriorina</taxon>
        <taxon>Eimeriidae</taxon>
        <taxon>Eimeria</taxon>
    </lineage>
</organism>
<dbReference type="InterPro" id="IPR016024">
    <property type="entry name" value="ARM-type_fold"/>
</dbReference>
<evidence type="ECO:0000259" key="6">
    <source>
        <dbReference type="Pfam" id="PF02854"/>
    </source>
</evidence>
<evidence type="ECO:0000256" key="4">
    <source>
        <dbReference type="SAM" id="Coils"/>
    </source>
</evidence>
<reference evidence="7" key="1">
    <citation type="submission" date="2013-10" db="EMBL/GenBank/DDBJ databases">
        <title>Genomic analysis of the causative agents of coccidiosis in chickens.</title>
        <authorList>
            <person name="Reid A.J."/>
            <person name="Blake D."/>
            <person name="Billington K."/>
            <person name="Browne H."/>
            <person name="Dunn M."/>
            <person name="Hung S."/>
            <person name="Kawahara F."/>
            <person name="Miranda-Saavedra D."/>
            <person name="Mourier T."/>
            <person name="Nagra H."/>
            <person name="Otto T.D."/>
            <person name="Rawlings N."/>
            <person name="Sanchez A."/>
            <person name="Sanders M."/>
            <person name="Subramaniam C."/>
            <person name="Tay Y."/>
            <person name="Dear P."/>
            <person name="Doerig C."/>
            <person name="Gruber A."/>
            <person name="Parkinson J."/>
            <person name="Shirley M."/>
            <person name="Wan K.L."/>
            <person name="Berriman M."/>
            <person name="Tomley F."/>
            <person name="Pain A."/>
        </authorList>
    </citation>
    <scope>NUCLEOTIDE SEQUENCE [LARGE SCALE GENOMIC DNA]</scope>
    <source>
        <strain evidence="7">Houghton</strain>
    </source>
</reference>
<evidence type="ECO:0000256" key="2">
    <source>
        <dbReference type="ARBA" id="ARBA00022540"/>
    </source>
</evidence>
<proteinExistence type="inferred from homology"/>
<dbReference type="GO" id="GO:0016281">
    <property type="term" value="C:eukaryotic translation initiation factor 4F complex"/>
    <property type="evidence" value="ECO:0007669"/>
    <property type="project" value="TreeGrafter"/>
</dbReference>
<dbReference type="EMBL" id="HG711485">
    <property type="protein sequence ID" value="CDJ49129.1"/>
    <property type="molecule type" value="Genomic_DNA"/>
</dbReference>
<keyword evidence="8" id="KW-1185">Reference proteome</keyword>
<dbReference type="Gene3D" id="1.25.40.180">
    <property type="match status" value="2"/>
</dbReference>
<feature type="region of interest" description="Disordered" evidence="5">
    <location>
        <begin position="315"/>
        <end position="413"/>
    </location>
</feature>
<evidence type="ECO:0000313" key="7">
    <source>
        <dbReference type="EMBL" id="CDJ49129.1"/>
    </source>
</evidence>
<feature type="coiled-coil region" evidence="4">
    <location>
        <begin position="32"/>
        <end position="71"/>
    </location>
</feature>
<sequence>MYADLYQIIRWRGPEFDGSTEGKKISFQRTFINRLQDEFERLQGKNVLLITEEERAECVEADDEAKLLKKKKNRVLGNMRFIGELFLRRALSPNVLNDVVHALVFSSKEDQFPDEHFIECLTELLTTDGGGGGGGGGGGAPAAAAADGGGGGVAAAAPAAAPAAAAVAADGGGAAAAPAAAADGDGDDGDGDDGDGGGYTMELQEASRGMMNEFIGKLQELQKRAKYSSRIIFKIQDLLDLRQRKWTKKVFRDVAKSVAQIREDAKRDELMGGAIKVAQEGVFLTVGLRREMPYKKYLDEQKALANSRKAAAAAGGDAAAANKRPSSSSTTTKTTVARTPVSSSSSSSSSGSSGVHAFSRTPAAAAGTPPAAGHEPAAAATAAAAAAAAAAAGPMSSSSSKGSPAPEVSRPYKAPPMKEAVDILAFEYAVEQGQIE</sequence>
<reference evidence="7" key="2">
    <citation type="submission" date="2013-10" db="EMBL/GenBank/DDBJ databases">
        <authorList>
            <person name="Aslett M."/>
        </authorList>
    </citation>
    <scope>NUCLEOTIDE SEQUENCE [LARGE SCALE GENOMIC DNA]</scope>
    <source>
        <strain evidence="7">Houghton</strain>
    </source>
</reference>
<feature type="region of interest" description="Disordered" evidence="5">
    <location>
        <begin position="176"/>
        <end position="200"/>
    </location>
</feature>
<dbReference type="PANTHER" id="PTHR23253">
    <property type="entry name" value="EUKARYOTIC TRANSLATION INITIATION FACTOR 4 GAMMA"/>
    <property type="match status" value="1"/>
</dbReference>
<keyword evidence="3" id="KW-0648">Protein biosynthesis</keyword>
<dbReference type="InterPro" id="IPR003890">
    <property type="entry name" value="MIF4G-like_typ-3"/>
</dbReference>
<dbReference type="GO" id="GO:0003729">
    <property type="term" value="F:mRNA binding"/>
    <property type="evidence" value="ECO:0007669"/>
    <property type="project" value="TreeGrafter"/>
</dbReference>
<comment type="similarity">
    <text evidence="1">Belongs to the eukaryotic initiation factor 4G family.</text>
</comment>
<dbReference type="OrthoDB" id="354621at2759"/>
<dbReference type="Proteomes" id="UP000030750">
    <property type="component" value="Unassembled WGS sequence"/>
</dbReference>
<gene>
    <name evidence="7" type="ORF">EBH_0082090</name>
</gene>
<feature type="compositionally biased region" description="Acidic residues" evidence="5">
    <location>
        <begin position="184"/>
        <end position="195"/>
    </location>
</feature>
<dbReference type="PANTHER" id="PTHR23253:SF9">
    <property type="entry name" value="EUKARYOTIC TRANSLATION INITIATION FACTOR 4 GAMMA 2"/>
    <property type="match status" value="1"/>
</dbReference>
<evidence type="ECO:0000313" key="8">
    <source>
        <dbReference type="Proteomes" id="UP000030750"/>
    </source>
</evidence>
<feature type="domain" description="MIF4G" evidence="6">
    <location>
        <begin position="25"/>
        <end position="127"/>
    </location>
</feature>